<dbReference type="SUPFAM" id="SSF52096">
    <property type="entry name" value="ClpP/crotonase"/>
    <property type="match status" value="1"/>
</dbReference>
<dbReference type="EMBL" id="JBBGZH010000001">
    <property type="protein sequence ID" value="MEJ5019017.1"/>
    <property type="molecule type" value="Genomic_DNA"/>
</dbReference>
<dbReference type="Gene3D" id="3.90.226.10">
    <property type="entry name" value="2-enoyl-CoA Hydratase, Chain A, domain 1"/>
    <property type="match status" value="1"/>
</dbReference>
<accession>A0ABU8P9T8</accession>
<protein>
    <submittedName>
        <fullName evidence="1">Uncharacterized protein</fullName>
    </submittedName>
</protein>
<name>A0ABU8P9T8_9HYPH</name>
<organism evidence="1 2">
    <name type="scientific">Ochrobactrum vermis</name>
    <dbReference type="NCBI Taxonomy" id="1827297"/>
    <lineage>
        <taxon>Bacteria</taxon>
        <taxon>Pseudomonadati</taxon>
        <taxon>Pseudomonadota</taxon>
        <taxon>Alphaproteobacteria</taxon>
        <taxon>Hyphomicrobiales</taxon>
        <taxon>Brucellaceae</taxon>
        <taxon>Brucella/Ochrobactrum group</taxon>
        <taxon>Ochrobactrum</taxon>
    </lineage>
</organism>
<gene>
    <name evidence="1" type="ORF">WH297_04600</name>
</gene>
<evidence type="ECO:0000313" key="2">
    <source>
        <dbReference type="Proteomes" id="UP001375812"/>
    </source>
</evidence>
<dbReference type="InterPro" id="IPR029045">
    <property type="entry name" value="ClpP/crotonase-like_dom_sf"/>
</dbReference>
<comment type="caution">
    <text evidence="1">The sequence shown here is derived from an EMBL/GenBank/DDBJ whole genome shotgun (WGS) entry which is preliminary data.</text>
</comment>
<dbReference type="RefSeq" id="WP_181153310.1">
    <property type="nucleotide sequence ID" value="NZ_JBBGZH010000001.1"/>
</dbReference>
<sequence>MITLNSGGGNVQAGLLIADDINQRSLVTYIPKTSKCFSARSYIFLAGKERKADGALGVHQISSDSPDLVGAQLAISDIIEVLSRFDTLPEVMQIIFKTPPDDMYVFSQAEIEVFKLNRSGDEQTIVNSPEASVFSTGKNSDVLKTEKPQLVFQPLSGSAAHR</sequence>
<keyword evidence="2" id="KW-1185">Reference proteome</keyword>
<evidence type="ECO:0000313" key="1">
    <source>
        <dbReference type="EMBL" id="MEJ5019017.1"/>
    </source>
</evidence>
<proteinExistence type="predicted"/>
<reference evidence="1 2" key="1">
    <citation type="submission" date="2023-12" db="EMBL/GenBank/DDBJ databases">
        <title>Gut-associated functions are favored during microbiome assembly across C. elegans life.</title>
        <authorList>
            <person name="Zimmermann J."/>
        </authorList>
    </citation>
    <scope>NUCLEOTIDE SEQUENCE [LARGE SCALE GENOMIC DNA]</scope>
    <source>
        <strain evidence="1 2">MYb71</strain>
    </source>
</reference>
<dbReference type="Proteomes" id="UP001375812">
    <property type="component" value="Unassembled WGS sequence"/>
</dbReference>